<evidence type="ECO:0000313" key="2">
    <source>
        <dbReference type="EMBL" id="CCH89171.1"/>
    </source>
</evidence>
<dbReference type="eggNOG" id="COG3920">
    <property type="taxonomic scope" value="Bacteria"/>
</dbReference>
<feature type="region of interest" description="Disordered" evidence="1">
    <location>
        <begin position="80"/>
        <end position="99"/>
    </location>
</feature>
<keyword evidence="3" id="KW-1185">Reference proteome</keyword>
<dbReference type="KEGG" id="mmar:MODMU_3764"/>
<name>I4F0K8_MODI5</name>
<gene>
    <name evidence="2" type="ordered locus">MODMU_3764</name>
</gene>
<organism evidence="2 3">
    <name type="scientific">Modestobacter italicus (strain DSM 44449 / CECT 9708 / BC 501)</name>
    <dbReference type="NCBI Taxonomy" id="2732864"/>
    <lineage>
        <taxon>Bacteria</taxon>
        <taxon>Bacillati</taxon>
        <taxon>Actinomycetota</taxon>
        <taxon>Actinomycetes</taxon>
        <taxon>Geodermatophilales</taxon>
        <taxon>Geodermatophilaceae</taxon>
        <taxon>Modestobacter</taxon>
    </lineage>
</organism>
<sequence>MSPAVEDAVARALLIIDELAHPVRHGAPPASLHSGDEEERWIVTVTDSASHRLHRLPHSAGRPAGGGGYGHYVADLTATHGVHRDHDRKSGWVRLTKPS</sequence>
<proteinExistence type="predicted"/>
<dbReference type="STRING" id="477641.MODMU_3764"/>
<evidence type="ECO:0000256" key="1">
    <source>
        <dbReference type="SAM" id="MobiDB-lite"/>
    </source>
</evidence>
<dbReference type="EMBL" id="FO203431">
    <property type="protein sequence ID" value="CCH89171.1"/>
    <property type="molecule type" value="Genomic_DNA"/>
</dbReference>
<dbReference type="HOGENOM" id="CLU_2317161_0_0_11"/>
<evidence type="ECO:0000313" key="3">
    <source>
        <dbReference type="Proteomes" id="UP000006461"/>
    </source>
</evidence>
<evidence type="ECO:0008006" key="4">
    <source>
        <dbReference type="Google" id="ProtNLM"/>
    </source>
</evidence>
<dbReference type="Proteomes" id="UP000006461">
    <property type="component" value="Chromosome"/>
</dbReference>
<dbReference type="AlphaFoldDB" id="I4F0K8"/>
<accession>I4F0K8</accession>
<protein>
    <recommendedName>
        <fullName evidence="4">ATP-binding protein</fullName>
    </recommendedName>
</protein>
<dbReference type="OrthoDB" id="3867457at2"/>
<reference evidence="2 3" key="1">
    <citation type="journal article" date="2012" name="J. Bacteriol.">
        <title>Genome Sequence of Radiation-Resistant Modestobacter marinus Strain BC501, a Representative Actinobacterium That Thrives on Calcareous Stone Surfaces.</title>
        <authorList>
            <person name="Normand P."/>
            <person name="Gury J."/>
            <person name="Pujic P."/>
            <person name="Chouaia B."/>
            <person name="Crotti E."/>
            <person name="Brusetti L."/>
            <person name="Daffonchio D."/>
            <person name="Vacherie B."/>
            <person name="Barbe V."/>
            <person name="Medigue C."/>
            <person name="Calteau A."/>
            <person name="Ghodhbane-Gtari F."/>
            <person name="Essoussi I."/>
            <person name="Nouioui I."/>
            <person name="Abbassi-Ghozzi I."/>
            <person name="Gtari M."/>
        </authorList>
    </citation>
    <scope>NUCLEOTIDE SEQUENCE [LARGE SCALE GENOMIC DNA]</scope>
    <source>
        <strain evidence="3">BC 501</strain>
    </source>
</reference>